<feature type="transmembrane region" description="Helical" evidence="1">
    <location>
        <begin position="80"/>
        <end position="99"/>
    </location>
</feature>
<sequence>MLELSDAARVTAGLAILAATTVTTGGYFLTKVVRGVVPATPFQAAFFRAGHAHAGVFIVLGLVCLLLTEATTLTGAWQWLARTGVLVAAIVMPAGFFLSALGRDRTGPNRLVVLLGIGAAFLIAGLLTLGIGLLTS</sequence>
<evidence type="ECO:0000313" key="2">
    <source>
        <dbReference type="EMBL" id="MFD1719346.1"/>
    </source>
</evidence>
<keyword evidence="3" id="KW-1185">Reference proteome</keyword>
<feature type="transmembrane region" description="Helical" evidence="1">
    <location>
        <begin position="12"/>
        <end position="33"/>
    </location>
</feature>
<keyword evidence="1" id="KW-1133">Transmembrane helix</keyword>
<evidence type="ECO:0000256" key="1">
    <source>
        <dbReference type="SAM" id="Phobius"/>
    </source>
</evidence>
<protein>
    <recommendedName>
        <fullName evidence="4">DUF423 domain-containing protein</fullName>
    </recommendedName>
</protein>
<keyword evidence="1" id="KW-0472">Membrane</keyword>
<comment type="caution">
    <text evidence="2">The sequence shown here is derived from an EMBL/GenBank/DDBJ whole genome shotgun (WGS) entry which is preliminary data.</text>
</comment>
<dbReference type="RefSeq" id="WP_388009450.1">
    <property type="nucleotide sequence ID" value="NZ_JBHUEE010000009.1"/>
</dbReference>
<accession>A0ABW4L707</accession>
<proteinExistence type="predicted"/>
<dbReference type="Proteomes" id="UP001597277">
    <property type="component" value="Unassembled WGS sequence"/>
</dbReference>
<dbReference type="EMBL" id="JBHUEE010000009">
    <property type="protein sequence ID" value="MFD1719346.1"/>
    <property type="molecule type" value="Genomic_DNA"/>
</dbReference>
<gene>
    <name evidence="2" type="ORF">ACFSE6_15995</name>
</gene>
<keyword evidence="1" id="KW-0812">Transmembrane</keyword>
<organism evidence="2 3">
    <name type="scientific">Georgenia deserti</name>
    <dbReference type="NCBI Taxonomy" id="2093781"/>
    <lineage>
        <taxon>Bacteria</taxon>
        <taxon>Bacillati</taxon>
        <taxon>Actinomycetota</taxon>
        <taxon>Actinomycetes</taxon>
        <taxon>Micrococcales</taxon>
        <taxon>Bogoriellaceae</taxon>
        <taxon>Georgenia</taxon>
    </lineage>
</organism>
<reference evidence="3" key="1">
    <citation type="journal article" date="2019" name="Int. J. Syst. Evol. Microbiol.">
        <title>The Global Catalogue of Microorganisms (GCM) 10K type strain sequencing project: providing services to taxonomists for standard genome sequencing and annotation.</title>
        <authorList>
            <consortium name="The Broad Institute Genomics Platform"/>
            <consortium name="The Broad Institute Genome Sequencing Center for Infectious Disease"/>
            <person name="Wu L."/>
            <person name="Ma J."/>
        </authorList>
    </citation>
    <scope>NUCLEOTIDE SEQUENCE [LARGE SCALE GENOMIC DNA]</scope>
    <source>
        <strain evidence="3">JCM 17130</strain>
    </source>
</reference>
<evidence type="ECO:0000313" key="3">
    <source>
        <dbReference type="Proteomes" id="UP001597277"/>
    </source>
</evidence>
<evidence type="ECO:0008006" key="4">
    <source>
        <dbReference type="Google" id="ProtNLM"/>
    </source>
</evidence>
<name>A0ABW4L707_9MICO</name>
<feature type="transmembrane region" description="Helical" evidence="1">
    <location>
        <begin position="45"/>
        <end position="68"/>
    </location>
</feature>
<feature type="transmembrane region" description="Helical" evidence="1">
    <location>
        <begin position="111"/>
        <end position="134"/>
    </location>
</feature>